<dbReference type="RefSeq" id="WP_208556759.1">
    <property type="nucleotide sequence ID" value="NZ_JAGFPW010000026.1"/>
</dbReference>
<evidence type="ECO:0000313" key="2">
    <source>
        <dbReference type="EMBL" id="MBO3796468.1"/>
    </source>
</evidence>
<sequence length="369" mass="43390">MKIASAEVAHLMTQWYTYIKESAIPQAIAIKDEIEHALKNMEEDEYLLVFFQLLDFRHKLLTEEFPESSEHSYEKIKNLEEDIKKTNDSLQYFHYFFSGQYHYYKKDFINAIRFYKFAEEKLKSIGKEIETAEFHYKIAVAYYYIKQNFFSLRHAETALDIFKAHEQEIYLTRKINCEMVLGANKFDLFRYNEAEAHYQKALADAQSIDNQSLTGKAYHNIGISYAERKLYEKAEEYLRKAISIPEHLSSRVGINSVSDLTRVLYKQGAKDEAHSFLQKGISMAQVADDGEYHAKFQLIKALYEDGDLQTVSNSLEYLESRMLWPDVEDFAQDIADYFKELKDDRNTVVYLEKVIHAKEQISKVTEELE</sequence>
<dbReference type="PANTHER" id="PTHR10098:SF108">
    <property type="entry name" value="TETRATRICOPEPTIDE REPEAT PROTEIN 28"/>
    <property type="match status" value="1"/>
</dbReference>
<proteinExistence type="predicted"/>
<dbReference type="Gene3D" id="1.25.40.10">
    <property type="entry name" value="Tetratricopeptide repeat domain"/>
    <property type="match status" value="1"/>
</dbReference>
<geneLocation type="plasmid" evidence="3 5">
    <name>unnamed1</name>
</geneLocation>
<keyword evidence="3" id="KW-0614">Plasmid</keyword>
<reference evidence="3" key="2">
    <citation type="submission" date="2023-03" db="EMBL/GenBank/DDBJ databases">
        <title>Complete genome sequences of 52 Bacillus and Priestia strains isolated from West-African fermentations and 26 reference strains from the DSMZ collection.</title>
        <authorList>
            <person name="Wiedenbein E.S."/>
            <person name="Canoy T.S."/>
            <person name="Hui Y."/>
            <person name="Parkouda C."/>
            <person name="Dawende C."/>
            <person name="Ametefe E."/>
            <person name="Jespersen L."/>
            <person name="Nielsen D.S."/>
        </authorList>
    </citation>
    <scope>NUCLEOTIDE SEQUENCE</scope>
    <source>
        <strain evidence="3">PRO56</strain>
        <plasmid evidence="3">unnamed1</plasmid>
    </source>
</reference>
<keyword evidence="1" id="KW-0802">TPR repeat</keyword>
<evidence type="ECO:0000313" key="3">
    <source>
        <dbReference type="EMBL" id="WEY82937.1"/>
    </source>
</evidence>
<dbReference type="EMBL" id="CP120574">
    <property type="protein sequence ID" value="WEY82937.1"/>
    <property type="molecule type" value="Genomic_DNA"/>
</dbReference>
<dbReference type="SUPFAM" id="SSF48452">
    <property type="entry name" value="TPR-like"/>
    <property type="match status" value="1"/>
</dbReference>
<dbReference type="Proteomes" id="UP001214898">
    <property type="component" value="Plasmid unnamed1"/>
</dbReference>
<dbReference type="InterPro" id="IPR019734">
    <property type="entry name" value="TPR_rpt"/>
</dbReference>
<gene>
    <name evidence="2" type="ORF">J5227_19665</name>
    <name evidence="3" type="ORF">P5633_00025</name>
</gene>
<protein>
    <submittedName>
        <fullName evidence="2">Tetratricopeptide repeat protein</fullName>
    </submittedName>
</protein>
<dbReference type="PROSITE" id="PS50005">
    <property type="entry name" value="TPR"/>
    <property type="match status" value="1"/>
</dbReference>
<dbReference type="AlphaFoldDB" id="A0A8I2BAF9"/>
<dbReference type="InterPro" id="IPR011990">
    <property type="entry name" value="TPR-like_helical_dom_sf"/>
</dbReference>
<dbReference type="SMART" id="SM00028">
    <property type="entry name" value="TPR"/>
    <property type="match status" value="3"/>
</dbReference>
<dbReference type="PANTHER" id="PTHR10098">
    <property type="entry name" value="RAPSYN-RELATED"/>
    <property type="match status" value="1"/>
</dbReference>
<dbReference type="Pfam" id="PF18801">
    <property type="entry name" value="RapH_N"/>
    <property type="match status" value="1"/>
</dbReference>
<dbReference type="Pfam" id="PF13424">
    <property type="entry name" value="TPR_12"/>
    <property type="match status" value="1"/>
</dbReference>
<dbReference type="Proteomes" id="UP000665181">
    <property type="component" value="Unassembled WGS sequence"/>
</dbReference>
<organism evidence="2 4">
    <name type="scientific">Bacillus subtilis</name>
    <dbReference type="NCBI Taxonomy" id="1423"/>
    <lineage>
        <taxon>Bacteria</taxon>
        <taxon>Bacillati</taxon>
        <taxon>Bacillota</taxon>
        <taxon>Bacilli</taxon>
        <taxon>Bacillales</taxon>
        <taxon>Bacillaceae</taxon>
        <taxon>Bacillus</taxon>
    </lineage>
</organism>
<evidence type="ECO:0000313" key="4">
    <source>
        <dbReference type="Proteomes" id="UP000665181"/>
    </source>
</evidence>
<dbReference type="EMBL" id="JAGFPW010000026">
    <property type="protein sequence ID" value="MBO3796468.1"/>
    <property type="molecule type" value="Genomic_DNA"/>
</dbReference>
<accession>A0A8I2BAF9</accession>
<feature type="repeat" description="TPR" evidence="1">
    <location>
        <begin position="215"/>
        <end position="248"/>
    </location>
</feature>
<evidence type="ECO:0000256" key="1">
    <source>
        <dbReference type="PROSITE-ProRule" id="PRU00339"/>
    </source>
</evidence>
<name>A0A8I2BAF9_BACIU</name>
<reference evidence="2" key="1">
    <citation type="submission" date="2021-03" db="EMBL/GenBank/DDBJ databases">
        <title>Isolation of Bacillus subtilis from fermented food sample.</title>
        <authorList>
            <person name="Lakshmanan V."/>
            <person name="Athira K."/>
            <person name="Rajagopal K."/>
        </authorList>
    </citation>
    <scope>NUCLEOTIDE SEQUENCE</scope>
    <source>
        <strain evidence="2">S1</strain>
    </source>
</reference>
<evidence type="ECO:0000313" key="5">
    <source>
        <dbReference type="Proteomes" id="UP001214898"/>
    </source>
</evidence>